<sequence length="173" mass="18506">MSAAPADSIADLSHKAKVWLALAFLASTVSTALVGAGINHHFVVVQADDASKKADVRKLEDQVSAFDQLVRVYMMGLNKGEASEAQREAILANAQSQYDFLGTLTPLLDPDARKGVEAYRNRLIEVSSALRKSEDIVSTRAFGQSVSYAIDERAVALSALRRAVGMPEAGSKA</sequence>
<dbReference type="EMBL" id="RCZC01000001">
    <property type="protein sequence ID" value="TPG56343.1"/>
    <property type="molecule type" value="Genomic_DNA"/>
</dbReference>
<dbReference type="Proteomes" id="UP000319931">
    <property type="component" value="Unassembled WGS sequence"/>
</dbReference>
<gene>
    <name evidence="1" type="ORF">EAH76_01920</name>
</gene>
<proteinExistence type="predicted"/>
<evidence type="ECO:0000313" key="2">
    <source>
        <dbReference type="Proteomes" id="UP000319931"/>
    </source>
</evidence>
<evidence type="ECO:0000313" key="1">
    <source>
        <dbReference type="EMBL" id="TPG56343.1"/>
    </source>
</evidence>
<organism evidence="1 2">
    <name type="scientific">Sphingomonas glacialis</name>
    <dbReference type="NCBI Taxonomy" id="658225"/>
    <lineage>
        <taxon>Bacteria</taxon>
        <taxon>Pseudomonadati</taxon>
        <taxon>Pseudomonadota</taxon>
        <taxon>Alphaproteobacteria</taxon>
        <taxon>Sphingomonadales</taxon>
        <taxon>Sphingomonadaceae</taxon>
        <taxon>Sphingomonas</taxon>
    </lineage>
</organism>
<name>A0A502G638_9SPHN</name>
<keyword evidence="2" id="KW-1185">Reference proteome</keyword>
<accession>A0A502G638</accession>
<dbReference type="RefSeq" id="WP_140847281.1">
    <property type="nucleotide sequence ID" value="NZ_RCZC01000001.1"/>
</dbReference>
<reference evidence="1 2" key="1">
    <citation type="journal article" date="2019" name="Environ. Microbiol.">
        <title>Species interactions and distinct microbial communities in high Arctic permafrost affected cryosols are associated with the CH4 and CO2 gas fluxes.</title>
        <authorList>
            <person name="Altshuler I."/>
            <person name="Hamel J."/>
            <person name="Turney S."/>
            <person name="Magnuson E."/>
            <person name="Levesque R."/>
            <person name="Greer C."/>
            <person name="Whyte L.G."/>
        </authorList>
    </citation>
    <scope>NUCLEOTIDE SEQUENCE [LARGE SCALE GENOMIC DNA]</scope>
    <source>
        <strain evidence="1 2">E6.1</strain>
    </source>
</reference>
<protein>
    <recommendedName>
        <fullName evidence="3">Methyl-accepting chemotaxis protein</fullName>
    </recommendedName>
</protein>
<comment type="caution">
    <text evidence="1">The sequence shown here is derived from an EMBL/GenBank/DDBJ whole genome shotgun (WGS) entry which is preliminary data.</text>
</comment>
<dbReference type="AlphaFoldDB" id="A0A502G638"/>
<evidence type="ECO:0008006" key="3">
    <source>
        <dbReference type="Google" id="ProtNLM"/>
    </source>
</evidence>